<protein>
    <recommendedName>
        <fullName evidence="2">Glycosyltransferase RgtA/B/C/D-like domain-containing protein</fullName>
    </recommendedName>
</protein>
<feature type="transmembrane region" description="Helical" evidence="1">
    <location>
        <begin position="85"/>
        <end position="103"/>
    </location>
</feature>
<feature type="transmembrane region" description="Helical" evidence="1">
    <location>
        <begin position="269"/>
        <end position="289"/>
    </location>
</feature>
<feature type="domain" description="Glycosyltransferase RgtA/B/C/D-like" evidence="2">
    <location>
        <begin position="67"/>
        <end position="221"/>
    </location>
</feature>
<evidence type="ECO:0000313" key="3">
    <source>
        <dbReference type="EMBL" id="OGE38073.1"/>
    </source>
</evidence>
<feature type="transmembrane region" description="Helical" evidence="1">
    <location>
        <begin position="301"/>
        <end position="320"/>
    </location>
</feature>
<evidence type="ECO:0000259" key="2">
    <source>
        <dbReference type="Pfam" id="PF13231"/>
    </source>
</evidence>
<gene>
    <name evidence="3" type="ORF">A3F00_04725</name>
</gene>
<reference evidence="3 4" key="1">
    <citation type="journal article" date="2016" name="Nat. Commun.">
        <title>Thousands of microbial genomes shed light on interconnected biogeochemical processes in an aquifer system.</title>
        <authorList>
            <person name="Anantharaman K."/>
            <person name="Brown C.T."/>
            <person name="Hug L.A."/>
            <person name="Sharon I."/>
            <person name="Castelle C.J."/>
            <person name="Probst A.J."/>
            <person name="Thomas B.C."/>
            <person name="Singh A."/>
            <person name="Wilkins M.J."/>
            <person name="Karaoz U."/>
            <person name="Brodie E.L."/>
            <person name="Williams K.H."/>
            <person name="Hubbard S.S."/>
            <person name="Banfield J.F."/>
        </authorList>
    </citation>
    <scope>NUCLEOTIDE SEQUENCE [LARGE SCALE GENOMIC DNA]</scope>
</reference>
<organism evidence="3 4">
    <name type="scientific">Candidatus Daviesbacteria bacterium RIFCSPHIGHO2_12_FULL_37_11</name>
    <dbReference type="NCBI Taxonomy" id="1797777"/>
    <lineage>
        <taxon>Bacteria</taxon>
        <taxon>Candidatus Daviesiibacteriota</taxon>
    </lineage>
</organism>
<feature type="transmembrane region" description="Helical" evidence="1">
    <location>
        <begin position="164"/>
        <end position="192"/>
    </location>
</feature>
<evidence type="ECO:0000313" key="4">
    <source>
        <dbReference type="Proteomes" id="UP000176527"/>
    </source>
</evidence>
<keyword evidence="1" id="KW-1133">Transmembrane helix</keyword>
<name>A0A1F5KAU2_9BACT</name>
<dbReference type="Pfam" id="PF13231">
    <property type="entry name" value="PMT_2"/>
    <property type="match status" value="1"/>
</dbReference>
<keyword evidence="1" id="KW-0812">Transmembrane</keyword>
<dbReference type="AlphaFoldDB" id="A0A1F5KAU2"/>
<dbReference type="EMBL" id="MFDE01000029">
    <property type="protein sequence ID" value="OGE38073.1"/>
    <property type="molecule type" value="Genomic_DNA"/>
</dbReference>
<evidence type="ECO:0000256" key="1">
    <source>
        <dbReference type="SAM" id="Phobius"/>
    </source>
</evidence>
<feature type="transmembrane region" description="Helical" evidence="1">
    <location>
        <begin position="110"/>
        <end position="135"/>
    </location>
</feature>
<dbReference type="InterPro" id="IPR038731">
    <property type="entry name" value="RgtA/B/C-like"/>
</dbReference>
<comment type="caution">
    <text evidence="3">The sequence shown here is derived from an EMBL/GenBank/DDBJ whole genome shotgun (WGS) entry which is preliminary data.</text>
</comment>
<feature type="transmembrane region" description="Helical" evidence="1">
    <location>
        <begin position="355"/>
        <end position="376"/>
    </location>
</feature>
<proteinExistence type="predicted"/>
<keyword evidence="1" id="KW-0472">Membrane</keyword>
<feature type="transmembrane region" description="Helical" evidence="1">
    <location>
        <begin position="6"/>
        <end position="23"/>
    </location>
</feature>
<sequence>MKNKQGILILLIILLGVIYRLTLSSNGNFIFNMDNSRDMVDVREMVILGKLRLIGPSSAIEGFYNGPFWYYLLGIPFFISGGNPYASILMEIILWAVGGFFLLKLVSRWGILSIAMVGCIWVASNFILLASQYAFNPNPVIFLTPVLIYLLERYLEKNELVVSIFLWLLAGLFLHFEMAAGIFIPPVILTSIYLINRKLLYKKIFWIGFLFYFLLLLPQLLFEIKHNFIMTKSVMTYLTKVSSSGQSYNLLERVRTISLSYYDTLLPTFMNFKLFTSSLLLLFFAALFIQLKQGIKKMDQLFLLNTLLITISFTGFVLLPINVNRWHFDAVVVASIFITGFIIKSLADYGKSGKFAGLGIIITLLIFSLLNVKNYFSALKVPSNDPANFKNEISSIDFVYQKAEGKNFKVYTYLPSVYDYPYQYLFWWHGLKKYGFVPEDYSYAPDKPQYISGKEKLKTGNSPESSGFIFLIKQPDQEGRRHLWENEFKKMELISTEKIGPNELEIRKEI</sequence>
<feature type="transmembrane region" description="Helical" evidence="1">
    <location>
        <begin position="204"/>
        <end position="222"/>
    </location>
</feature>
<accession>A0A1F5KAU2</accession>
<dbReference type="Proteomes" id="UP000176527">
    <property type="component" value="Unassembled WGS sequence"/>
</dbReference>